<organism evidence="2 3">
    <name type="scientific">Phaeosphaeria nodorum (strain SN15 / ATCC MYA-4574 / FGSC 10173)</name>
    <name type="common">Glume blotch fungus</name>
    <name type="synonym">Parastagonospora nodorum</name>
    <dbReference type="NCBI Taxonomy" id="321614"/>
    <lineage>
        <taxon>Eukaryota</taxon>
        <taxon>Fungi</taxon>
        <taxon>Dikarya</taxon>
        <taxon>Ascomycota</taxon>
        <taxon>Pezizomycotina</taxon>
        <taxon>Dothideomycetes</taxon>
        <taxon>Pleosporomycetidae</taxon>
        <taxon>Pleosporales</taxon>
        <taxon>Pleosporineae</taxon>
        <taxon>Phaeosphaeriaceae</taxon>
        <taxon>Parastagonospora</taxon>
    </lineage>
</organism>
<reference evidence="3" key="1">
    <citation type="journal article" date="2021" name="BMC Genomics">
        <title>Chromosome-level genome assembly and manually-curated proteome of model necrotroph Parastagonospora nodorum Sn15 reveals a genome-wide trove of candidate effector homologs, and redundancy of virulence-related functions within an accessory chromosome.</title>
        <authorList>
            <person name="Bertazzoni S."/>
            <person name="Jones D.A.B."/>
            <person name="Phan H.T."/>
            <person name="Tan K.-C."/>
            <person name="Hane J.K."/>
        </authorList>
    </citation>
    <scope>NUCLEOTIDE SEQUENCE [LARGE SCALE GENOMIC DNA]</scope>
    <source>
        <strain evidence="3">SN15 / ATCC MYA-4574 / FGSC 10173)</strain>
    </source>
</reference>
<feature type="region of interest" description="Disordered" evidence="1">
    <location>
        <begin position="482"/>
        <end position="518"/>
    </location>
</feature>
<dbReference type="Proteomes" id="UP000663193">
    <property type="component" value="Chromosome 2"/>
</dbReference>
<dbReference type="OrthoDB" id="194443at2759"/>
<evidence type="ECO:0000313" key="2">
    <source>
        <dbReference type="EMBL" id="QRC92797.1"/>
    </source>
</evidence>
<feature type="compositionally biased region" description="Basic and acidic residues" evidence="1">
    <location>
        <begin position="504"/>
        <end position="518"/>
    </location>
</feature>
<keyword evidence="3" id="KW-1185">Reference proteome</keyword>
<accession>A0A7U2EU67</accession>
<feature type="compositionally biased region" description="Polar residues" evidence="1">
    <location>
        <begin position="125"/>
        <end position="146"/>
    </location>
</feature>
<proteinExistence type="predicted"/>
<dbReference type="EMBL" id="CP069024">
    <property type="protein sequence ID" value="QRC92797.1"/>
    <property type="molecule type" value="Genomic_DNA"/>
</dbReference>
<feature type="compositionally biased region" description="Polar residues" evidence="1">
    <location>
        <begin position="54"/>
        <end position="71"/>
    </location>
</feature>
<dbReference type="AlphaFoldDB" id="A0A7U2EU67"/>
<feature type="region of interest" description="Disordered" evidence="1">
    <location>
        <begin position="1"/>
        <end position="21"/>
    </location>
</feature>
<feature type="region of interest" description="Disordered" evidence="1">
    <location>
        <begin position="50"/>
        <end position="104"/>
    </location>
</feature>
<feature type="compositionally biased region" description="Low complexity" evidence="1">
    <location>
        <begin position="485"/>
        <end position="497"/>
    </location>
</feature>
<evidence type="ECO:0000256" key="1">
    <source>
        <dbReference type="SAM" id="MobiDB-lite"/>
    </source>
</evidence>
<evidence type="ECO:0000313" key="3">
    <source>
        <dbReference type="Proteomes" id="UP000663193"/>
    </source>
</evidence>
<evidence type="ECO:0008006" key="4">
    <source>
        <dbReference type="Google" id="ProtNLM"/>
    </source>
</evidence>
<feature type="compositionally biased region" description="Polar residues" evidence="1">
    <location>
        <begin position="83"/>
        <end position="95"/>
    </location>
</feature>
<dbReference type="VEuPathDB" id="FungiDB:JI435_081450"/>
<dbReference type="PANTHER" id="PTHR47843">
    <property type="entry name" value="BTB DOMAIN-CONTAINING PROTEIN-RELATED"/>
    <property type="match status" value="1"/>
</dbReference>
<protein>
    <recommendedName>
        <fullName evidence="4">BTB domain-containing protein</fullName>
    </recommendedName>
</protein>
<feature type="region of interest" description="Disordered" evidence="1">
    <location>
        <begin position="124"/>
        <end position="150"/>
    </location>
</feature>
<gene>
    <name evidence="2" type="ORF">JI435_081450</name>
</gene>
<sequence>MSYDNRGWSPAGHHGRGRGGMRAASNIDTYANAPATLEAARGLFHGRFGRFPTRTESTGNVAKEQATTPEVSNEVWARAVPATQPSSPPTDNIGEQTRDESSLFSSAGPVVVAIPAAVDRPLQSAIPTSSTAPPLPSISNGDSNSLHGHKSKVKESALMHMYPGIAPELLSKPCAKKIAPSPGTMDFTLVPFKEPDPSRPRTTQEYETITIEPPLSNYSLEELRLADYNKLANTQLVKPAVTGSPSVHPVSSTPQASMLVKRLAGRSRLQLLKGPGIEVVVGARPDLTGIDDSTETWSLSKALISHYSSTLRDACNWGHDDSHNLRIILFSEDPAIFELFVEWINNGTYTLEAPLPATTQPGVNIDAQAWVLGDRLGSIQFKNYAMGRLYARYTSAFEPHSIVTVDVNYSYEQTAHDSRLRMLFNNLLAVNFLDCERTVGSTAEWDGVLQKHPQLRVSLLGRLRVGSHILGRIRDLEKYMETEEAQPSPAAQLPSSSMVIPAKRNADGVPVKKEPTDA</sequence>
<name>A0A7U2EU67_PHANO</name>